<keyword evidence="2" id="KW-1185">Reference proteome</keyword>
<sequence>MASDGDRALFGGADLNHDGQPEYMVFLDYEYLCNDAAGCPLLLYSSLDTGPFARLRSAAEEVAVPGDAEDGKLKSIYTAGPDGGVVHWSWDAEAARYEEVGK</sequence>
<organism evidence="1 2">
    <name type="scientific">Salipiger mucosus DSM 16094</name>
    <dbReference type="NCBI Taxonomy" id="1123237"/>
    <lineage>
        <taxon>Bacteria</taxon>
        <taxon>Pseudomonadati</taxon>
        <taxon>Pseudomonadota</taxon>
        <taxon>Alphaproteobacteria</taxon>
        <taxon>Rhodobacterales</taxon>
        <taxon>Roseobacteraceae</taxon>
        <taxon>Salipiger</taxon>
    </lineage>
</organism>
<dbReference type="STRING" id="1123237.Salmuc_02025"/>
<proteinExistence type="predicted"/>
<dbReference type="AlphaFoldDB" id="S9QV10"/>
<dbReference type="HOGENOM" id="CLU_2275469_0_0_5"/>
<evidence type="ECO:0000313" key="2">
    <source>
        <dbReference type="Proteomes" id="UP000015347"/>
    </source>
</evidence>
<dbReference type="EMBL" id="APVH01000015">
    <property type="protein sequence ID" value="EPX83417.1"/>
    <property type="molecule type" value="Genomic_DNA"/>
</dbReference>
<gene>
    <name evidence="1" type="ORF">Salmuc_02025</name>
</gene>
<reference evidence="2" key="1">
    <citation type="journal article" date="2014" name="Stand. Genomic Sci.">
        <title>Genome sequence of the exopolysaccharide-producing Salipiger mucosus type strain (DSM 16094(T)), a moderately halophilic member of the Roseobacter clade.</title>
        <authorList>
            <person name="Riedel T."/>
            <person name="Spring S."/>
            <person name="Fiebig A."/>
            <person name="Petersen J."/>
            <person name="Kyrpides N.C."/>
            <person name="Goker M."/>
            <person name="Klenk H.P."/>
        </authorList>
    </citation>
    <scope>NUCLEOTIDE SEQUENCE [LARGE SCALE GENOMIC DNA]</scope>
    <source>
        <strain evidence="2">DSM 16094</strain>
    </source>
</reference>
<protein>
    <submittedName>
        <fullName evidence="1">Uncharacterized protein</fullName>
    </submittedName>
</protein>
<evidence type="ECO:0000313" key="1">
    <source>
        <dbReference type="EMBL" id="EPX83417.1"/>
    </source>
</evidence>
<name>S9QV10_9RHOB</name>
<dbReference type="Proteomes" id="UP000015347">
    <property type="component" value="Unassembled WGS sequence"/>
</dbReference>
<accession>S9QV10</accession>
<comment type="caution">
    <text evidence="1">The sequence shown here is derived from an EMBL/GenBank/DDBJ whole genome shotgun (WGS) entry which is preliminary data.</text>
</comment>